<feature type="domain" description="RING-type" evidence="5">
    <location>
        <begin position="15"/>
        <end position="59"/>
    </location>
</feature>
<dbReference type="InterPro" id="IPR047153">
    <property type="entry name" value="TRIM45/56/19-like"/>
</dbReference>
<dbReference type="InterPro" id="IPR001841">
    <property type="entry name" value="Znf_RING"/>
</dbReference>
<dbReference type="Pfam" id="PF00097">
    <property type="entry name" value="zf-C3HC4"/>
    <property type="match status" value="1"/>
</dbReference>
<dbReference type="GO" id="GO:0008270">
    <property type="term" value="F:zinc ion binding"/>
    <property type="evidence" value="ECO:0007669"/>
    <property type="project" value="UniProtKB-KW"/>
</dbReference>
<dbReference type="PROSITE" id="PS50089">
    <property type="entry name" value="ZF_RING_2"/>
    <property type="match status" value="1"/>
</dbReference>
<dbReference type="InterPro" id="IPR017907">
    <property type="entry name" value="Znf_RING_CS"/>
</dbReference>
<evidence type="ECO:0000256" key="1">
    <source>
        <dbReference type="ARBA" id="ARBA00022723"/>
    </source>
</evidence>
<reference evidence="6" key="1">
    <citation type="submission" date="2021-01" db="EMBL/GenBank/DDBJ databases">
        <authorList>
            <person name="Corre E."/>
            <person name="Pelletier E."/>
            <person name="Niang G."/>
            <person name="Scheremetjew M."/>
            <person name="Finn R."/>
            <person name="Kale V."/>
            <person name="Holt S."/>
            <person name="Cochrane G."/>
            <person name="Meng A."/>
            <person name="Brown T."/>
            <person name="Cohen L."/>
        </authorList>
    </citation>
    <scope>NUCLEOTIDE SEQUENCE</scope>
    <source>
        <strain evidence="6">DIVA3 518/3/11/1/6</strain>
    </source>
</reference>
<gene>
    <name evidence="6" type="ORF">VSP0166_LOCUS9718</name>
</gene>
<protein>
    <recommendedName>
        <fullName evidence="5">RING-type domain-containing protein</fullName>
    </recommendedName>
</protein>
<evidence type="ECO:0000256" key="3">
    <source>
        <dbReference type="ARBA" id="ARBA00022833"/>
    </source>
</evidence>
<dbReference type="SMART" id="SM00184">
    <property type="entry name" value="RING"/>
    <property type="match status" value="1"/>
</dbReference>
<dbReference type="PANTHER" id="PTHR25462">
    <property type="entry name" value="BONUS, ISOFORM C-RELATED"/>
    <property type="match status" value="1"/>
</dbReference>
<accession>A0A7S4I9C6</accession>
<dbReference type="SUPFAM" id="SSF57850">
    <property type="entry name" value="RING/U-box"/>
    <property type="match status" value="1"/>
</dbReference>
<dbReference type="InterPro" id="IPR013083">
    <property type="entry name" value="Znf_RING/FYVE/PHD"/>
</dbReference>
<organism evidence="6">
    <name type="scientific">Vannella robusta</name>
    <dbReference type="NCBI Taxonomy" id="1487602"/>
    <lineage>
        <taxon>Eukaryota</taxon>
        <taxon>Amoebozoa</taxon>
        <taxon>Discosea</taxon>
        <taxon>Flabellinia</taxon>
        <taxon>Vannellidae</taxon>
        <taxon>Vannella</taxon>
    </lineage>
</organism>
<keyword evidence="2 4" id="KW-0863">Zinc-finger</keyword>
<dbReference type="AlphaFoldDB" id="A0A7S4I9C6"/>
<dbReference type="InterPro" id="IPR018957">
    <property type="entry name" value="Znf_C3HC4_RING-type"/>
</dbReference>
<evidence type="ECO:0000256" key="4">
    <source>
        <dbReference type="PROSITE-ProRule" id="PRU00175"/>
    </source>
</evidence>
<name>A0A7S4I9C6_9EUKA</name>
<evidence type="ECO:0000256" key="2">
    <source>
        <dbReference type="ARBA" id="ARBA00022771"/>
    </source>
</evidence>
<sequence>MDRRSFCHLMEEVRCPLCLDFLKIPRVLTCQHSFCTECLVQLYNSSGNNARSIQCPVCRHTTDITNNGDNPIASLSINHLLQNIVTTLSENYESRSPSPENQQQIVPAFPPPSCGVDYSFSALPVRTPSPIIRIQETNNQHCNAAPIDFPLCKVDEQISKWAEKLWFAPSDLLKQINTQKPFDIYVEYLPFYILDFEVSSFCTAFLSSDRVGSIRDDSTTGEKIIEKSAKRSYSHVVCAAKDESVYDLAQEIKDWNPYTAIPNCQVVSPNDFYDWSTVWHLRNVEKTIFRQEETKMRQEFSPEQSIQSVNLRVKYSEVYQTLIYLPVYITYYKYNSQSYTALISAQSGTVSADRPFGLGSAGSVINKIRGWFISN</sequence>
<keyword evidence="3" id="KW-0862">Zinc</keyword>
<evidence type="ECO:0000313" key="6">
    <source>
        <dbReference type="EMBL" id="CAE2222539.1"/>
    </source>
</evidence>
<dbReference type="Gene3D" id="3.30.40.10">
    <property type="entry name" value="Zinc/RING finger domain, C3HC4 (zinc finger)"/>
    <property type="match status" value="1"/>
</dbReference>
<proteinExistence type="predicted"/>
<keyword evidence="1" id="KW-0479">Metal-binding</keyword>
<dbReference type="EMBL" id="HBKP01013669">
    <property type="protein sequence ID" value="CAE2222539.1"/>
    <property type="molecule type" value="Transcribed_RNA"/>
</dbReference>
<dbReference type="PANTHER" id="PTHR25462:SF307">
    <property type="entry name" value="TRIPARTITE MOTIF-CONTAINING PROTEIN 45"/>
    <property type="match status" value="1"/>
</dbReference>
<dbReference type="PROSITE" id="PS00518">
    <property type="entry name" value="ZF_RING_1"/>
    <property type="match status" value="1"/>
</dbReference>
<evidence type="ECO:0000259" key="5">
    <source>
        <dbReference type="PROSITE" id="PS50089"/>
    </source>
</evidence>